<accession>A0A6N6JCC0</accession>
<dbReference type="RefSeq" id="WP_159804851.1">
    <property type="nucleotide sequence ID" value="NZ_BLJE01000001.1"/>
</dbReference>
<evidence type="ECO:0000256" key="1">
    <source>
        <dbReference type="SAM" id="Phobius"/>
    </source>
</evidence>
<evidence type="ECO:0000313" key="3">
    <source>
        <dbReference type="Proteomes" id="UP000436822"/>
    </source>
</evidence>
<reference evidence="2 3" key="1">
    <citation type="submission" date="2019-12" db="EMBL/GenBank/DDBJ databases">
        <title>Litoreibacter badius sp. nov., a novel bacteriochlorophyll a-containing bacterium in the genus Litoreibacter.</title>
        <authorList>
            <person name="Kanamuro M."/>
            <person name="Takabe Y."/>
            <person name="Mori K."/>
            <person name="Takaichi S."/>
            <person name="Hanada S."/>
        </authorList>
    </citation>
    <scope>NUCLEOTIDE SEQUENCE [LARGE SCALE GENOMIC DNA]</scope>
    <source>
        <strain evidence="2 3">K6</strain>
    </source>
</reference>
<gene>
    <name evidence="2" type="ORF">KIN_10450</name>
</gene>
<keyword evidence="1" id="KW-0472">Membrane</keyword>
<dbReference type="InterPro" id="IPR022472">
    <property type="entry name" value="VPLPA-CTERM"/>
</dbReference>
<evidence type="ECO:0000313" key="2">
    <source>
        <dbReference type="EMBL" id="GFE63971.1"/>
    </source>
</evidence>
<keyword evidence="1" id="KW-1133">Transmembrane helix</keyword>
<evidence type="ECO:0008006" key="4">
    <source>
        <dbReference type="Google" id="ProtNLM"/>
    </source>
</evidence>
<organism evidence="2 3">
    <name type="scientific">Litoreibacter roseus</name>
    <dbReference type="NCBI Taxonomy" id="2601869"/>
    <lineage>
        <taxon>Bacteria</taxon>
        <taxon>Pseudomonadati</taxon>
        <taxon>Pseudomonadota</taxon>
        <taxon>Alphaproteobacteria</taxon>
        <taxon>Rhodobacterales</taxon>
        <taxon>Roseobacteraceae</taxon>
        <taxon>Litoreibacter</taxon>
    </lineage>
</organism>
<dbReference type="Proteomes" id="UP000436822">
    <property type="component" value="Unassembled WGS sequence"/>
</dbReference>
<feature type="transmembrane region" description="Helical" evidence="1">
    <location>
        <begin position="202"/>
        <end position="221"/>
    </location>
</feature>
<dbReference type="AlphaFoldDB" id="A0A6N6JCC0"/>
<dbReference type="NCBIfam" id="TIGR02595">
    <property type="entry name" value="PEP_CTERM"/>
    <property type="match status" value="1"/>
</dbReference>
<sequence>MFKSFFANFAKYTSIAVGVAVVGAGASAVTYKFDATVMSPGQISEFFTIPGFGTEGTVVLEVLGDDADPLPGNNEASSVFNLSVDIPGVSYSNAEVPTPVLDETAYLTEGFAFSNQGGTLDIGQGDEALTFTSGLGLTFGSEVGSAPTTVGELIAALSAPGAGGAFFASGTAGGGTEFFSLTATLTAIEDSGTGGDGGVSAVPVPASGLLLIAGLGGLALVRHRKD</sequence>
<proteinExistence type="predicted"/>
<keyword evidence="1" id="KW-0812">Transmembrane</keyword>
<keyword evidence="3" id="KW-1185">Reference proteome</keyword>
<comment type="caution">
    <text evidence="2">The sequence shown here is derived from an EMBL/GenBank/DDBJ whole genome shotgun (WGS) entry which is preliminary data.</text>
</comment>
<dbReference type="EMBL" id="BLJE01000001">
    <property type="protein sequence ID" value="GFE63971.1"/>
    <property type="molecule type" value="Genomic_DNA"/>
</dbReference>
<protein>
    <recommendedName>
        <fullName evidence="4">VPLPA-CTERM protein sorting domain-containing protein</fullName>
    </recommendedName>
</protein>
<dbReference type="NCBIfam" id="TIGR03370">
    <property type="entry name" value="VPLPA-CTERM"/>
    <property type="match status" value="1"/>
</dbReference>
<name>A0A6N6JCC0_9RHOB</name>
<dbReference type="InterPro" id="IPR013424">
    <property type="entry name" value="Ice-binding_C"/>
</dbReference>